<dbReference type="RefSeq" id="WP_126831195.1">
    <property type="nucleotide sequence ID" value="NZ_CBCRYB010000004.1"/>
</dbReference>
<name>A0A430A7D6_9ENTE</name>
<feature type="compositionally biased region" description="Gly residues" evidence="1">
    <location>
        <begin position="74"/>
        <end position="83"/>
    </location>
</feature>
<dbReference type="Proteomes" id="UP000287101">
    <property type="component" value="Unassembled WGS sequence"/>
</dbReference>
<dbReference type="EMBL" id="NGJY01000002">
    <property type="protein sequence ID" value="RSU02984.1"/>
    <property type="molecule type" value="Genomic_DNA"/>
</dbReference>
<feature type="region of interest" description="Disordered" evidence="1">
    <location>
        <begin position="41"/>
        <end position="116"/>
    </location>
</feature>
<evidence type="ECO:0000256" key="1">
    <source>
        <dbReference type="SAM" id="MobiDB-lite"/>
    </source>
</evidence>
<feature type="compositionally biased region" description="Basic and acidic residues" evidence="1">
    <location>
        <begin position="43"/>
        <end position="54"/>
    </location>
</feature>
<keyword evidence="2" id="KW-0812">Transmembrane</keyword>
<comment type="caution">
    <text evidence="4">The sequence shown here is derived from an EMBL/GenBank/DDBJ whole genome shotgun (WGS) entry which is preliminary data.</text>
</comment>
<dbReference type="NCBIfam" id="TIGR01167">
    <property type="entry name" value="LPXTG_anchor"/>
    <property type="match status" value="1"/>
</dbReference>
<proteinExistence type="predicted"/>
<evidence type="ECO:0000313" key="4">
    <source>
        <dbReference type="EMBL" id="RSU02984.1"/>
    </source>
</evidence>
<keyword evidence="5" id="KW-1185">Reference proteome</keyword>
<feature type="compositionally biased region" description="Low complexity" evidence="1">
    <location>
        <begin position="84"/>
        <end position="113"/>
    </location>
</feature>
<evidence type="ECO:0008006" key="6">
    <source>
        <dbReference type="Google" id="ProtNLM"/>
    </source>
</evidence>
<organism evidence="4 5">
    <name type="scientific">Vagococcus fessus</name>
    <dbReference type="NCBI Taxonomy" id="120370"/>
    <lineage>
        <taxon>Bacteria</taxon>
        <taxon>Bacillati</taxon>
        <taxon>Bacillota</taxon>
        <taxon>Bacilli</taxon>
        <taxon>Lactobacillales</taxon>
        <taxon>Enterococcaceae</taxon>
        <taxon>Vagococcus</taxon>
    </lineage>
</organism>
<feature type="chain" id="PRO_5019503181" description="Gram-positive cocci surface proteins LPxTG domain-containing protein" evidence="3">
    <location>
        <begin position="24"/>
        <end position="152"/>
    </location>
</feature>
<reference evidence="4 5" key="1">
    <citation type="submission" date="2017-05" db="EMBL/GenBank/DDBJ databases">
        <title>Vagococcus spp. assemblies.</title>
        <authorList>
            <person name="Gulvik C.A."/>
        </authorList>
    </citation>
    <scope>NUCLEOTIDE SEQUENCE [LARGE SCALE GENOMIC DNA]</scope>
    <source>
        <strain evidence="4 5">CCUG 41755</strain>
    </source>
</reference>
<evidence type="ECO:0000313" key="5">
    <source>
        <dbReference type="Proteomes" id="UP000287101"/>
    </source>
</evidence>
<keyword evidence="3" id="KW-0732">Signal</keyword>
<sequence>MKKFMLAVALLILTIVFYPISFAEEEDGNYHSNATTSFYGKYVPKEDEKPIEKDKEDEDEVVKRPPRGPSSGSGSSGWSGSGGSNHSNYSPSERVPSRGSGSSSGSSYSGNSSDKIIPKAGNKDYGIITLIGLLSLVGSGLLIGRNKFKQSN</sequence>
<feature type="transmembrane region" description="Helical" evidence="2">
    <location>
        <begin position="125"/>
        <end position="144"/>
    </location>
</feature>
<accession>A0A430A7D6</accession>
<evidence type="ECO:0000256" key="3">
    <source>
        <dbReference type="SAM" id="SignalP"/>
    </source>
</evidence>
<evidence type="ECO:0000256" key="2">
    <source>
        <dbReference type="SAM" id="Phobius"/>
    </source>
</evidence>
<gene>
    <name evidence="4" type="ORF">CBF31_04460</name>
</gene>
<dbReference type="AlphaFoldDB" id="A0A430A7D6"/>
<protein>
    <recommendedName>
        <fullName evidence="6">Gram-positive cocci surface proteins LPxTG domain-containing protein</fullName>
    </recommendedName>
</protein>
<keyword evidence="2" id="KW-0472">Membrane</keyword>
<keyword evidence="2" id="KW-1133">Transmembrane helix</keyword>
<feature type="signal peptide" evidence="3">
    <location>
        <begin position="1"/>
        <end position="23"/>
    </location>
</feature>